<proteinExistence type="predicted"/>
<comment type="caution">
    <text evidence="1">The sequence shown here is derived from an EMBL/GenBank/DDBJ whole genome shotgun (WGS) entry which is preliminary data.</text>
</comment>
<dbReference type="AlphaFoldDB" id="A0A916LDI4"/>
<sequence length="34" mass="3967">MNCGLPPHLVVTDQYLSLPEIRWQTASARSLWWP</sequence>
<accession>A0A916LDI4</accession>
<evidence type="ECO:0000313" key="2">
    <source>
        <dbReference type="Proteomes" id="UP000039021"/>
    </source>
</evidence>
<protein>
    <submittedName>
        <fullName evidence="1">Uncharacterized protein</fullName>
    </submittedName>
</protein>
<reference evidence="2" key="1">
    <citation type="submission" date="2015-03" db="EMBL/GenBank/DDBJ databases">
        <authorList>
            <consortium name="Pathogen Informatics"/>
        </authorList>
    </citation>
    <scope>NUCLEOTIDE SEQUENCE [LARGE SCALE GENOMIC DNA]</scope>
    <source>
        <strain evidence="2">N09902308</strain>
    </source>
</reference>
<gene>
    <name evidence="1" type="ORF">ERS007739_03580</name>
</gene>
<dbReference type="Proteomes" id="UP000039021">
    <property type="component" value="Unassembled WGS sequence"/>
</dbReference>
<evidence type="ECO:0000313" key="1">
    <source>
        <dbReference type="EMBL" id="COZ27694.1"/>
    </source>
</evidence>
<name>A0A916LDI4_MYCTX</name>
<organism evidence="1 2">
    <name type="scientific">Mycobacterium tuberculosis</name>
    <dbReference type="NCBI Taxonomy" id="1773"/>
    <lineage>
        <taxon>Bacteria</taxon>
        <taxon>Bacillati</taxon>
        <taxon>Actinomycetota</taxon>
        <taxon>Actinomycetes</taxon>
        <taxon>Mycobacteriales</taxon>
        <taxon>Mycobacteriaceae</taxon>
        <taxon>Mycobacterium</taxon>
        <taxon>Mycobacterium tuberculosis complex</taxon>
    </lineage>
</organism>
<dbReference type="EMBL" id="CSBK01001898">
    <property type="protein sequence ID" value="COZ27694.1"/>
    <property type="molecule type" value="Genomic_DNA"/>
</dbReference>